<reference evidence="3" key="1">
    <citation type="submission" date="2013-11" db="EMBL/GenBank/DDBJ databases">
        <title>Genome sequence of the fusiform rust pathogen reveals effectors for host alternation and coevolution with pine.</title>
        <authorList>
            <consortium name="DOE Joint Genome Institute"/>
            <person name="Smith K."/>
            <person name="Pendleton A."/>
            <person name="Kubisiak T."/>
            <person name="Anderson C."/>
            <person name="Salamov A."/>
            <person name="Aerts A."/>
            <person name="Riley R."/>
            <person name="Clum A."/>
            <person name="Lindquist E."/>
            <person name="Ence D."/>
            <person name="Campbell M."/>
            <person name="Kronenberg Z."/>
            <person name="Feau N."/>
            <person name="Dhillon B."/>
            <person name="Hamelin R."/>
            <person name="Burleigh J."/>
            <person name="Smith J."/>
            <person name="Yandell M."/>
            <person name="Nelson C."/>
            <person name="Grigoriev I."/>
            <person name="Davis J."/>
        </authorList>
    </citation>
    <scope>NUCLEOTIDE SEQUENCE</scope>
    <source>
        <strain evidence="3">G11</strain>
    </source>
</reference>
<feature type="region of interest" description="Disordered" evidence="1">
    <location>
        <begin position="290"/>
        <end position="376"/>
    </location>
</feature>
<evidence type="ECO:0000313" key="3">
    <source>
        <dbReference type="EMBL" id="KAG0149354.1"/>
    </source>
</evidence>
<feature type="compositionally biased region" description="Low complexity" evidence="1">
    <location>
        <begin position="302"/>
        <end position="316"/>
    </location>
</feature>
<protein>
    <submittedName>
        <fullName evidence="3">Uncharacterized protein</fullName>
    </submittedName>
</protein>
<proteinExistence type="predicted"/>
<feature type="region of interest" description="Disordered" evidence="1">
    <location>
        <begin position="432"/>
        <end position="492"/>
    </location>
</feature>
<accession>A0A9P6NNW4</accession>
<feature type="signal peptide" evidence="2">
    <location>
        <begin position="1"/>
        <end position="31"/>
    </location>
</feature>
<dbReference type="AlphaFoldDB" id="A0A9P6NNW4"/>
<keyword evidence="2" id="KW-0732">Signal</keyword>
<evidence type="ECO:0000256" key="2">
    <source>
        <dbReference type="SAM" id="SignalP"/>
    </source>
</evidence>
<evidence type="ECO:0000256" key="1">
    <source>
        <dbReference type="SAM" id="MobiDB-lite"/>
    </source>
</evidence>
<feature type="compositionally biased region" description="Low complexity" evidence="1">
    <location>
        <begin position="329"/>
        <end position="361"/>
    </location>
</feature>
<feature type="region of interest" description="Disordered" evidence="1">
    <location>
        <begin position="147"/>
        <end position="187"/>
    </location>
</feature>
<feature type="chain" id="PRO_5040328088" evidence="2">
    <location>
        <begin position="32"/>
        <end position="492"/>
    </location>
</feature>
<evidence type="ECO:0000313" key="4">
    <source>
        <dbReference type="Proteomes" id="UP000886653"/>
    </source>
</evidence>
<feature type="compositionally biased region" description="Polar residues" evidence="1">
    <location>
        <begin position="451"/>
        <end position="466"/>
    </location>
</feature>
<gene>
    <name evidence="3" type="ORF">CROQUDRAFT_89163</name>
</gene>
<organism evidence="3 4">
    <name type="scientific">Cronartium quercuum f. sp. fusiforme G11</name>
    <dbReference type="NCBI Taxonomy" id="708437"/>
    <lineage>
        <taxon>Eukaryota</taxon>
        <taxon>Fungi</taxon>
        <taxon>Dikarya</taxon>
        <taxon>Basidiomycota</taxon>
        <taxon>Pucciniomycotina</taxon>
        <taxon>Pucciniomycetes</taxon>
        <taxon>Pucciniales</taxon>
        <taxon>Coleosporiaceae</taxon>
        <taxon>Cronartium</taxon>
    </lineage>
</organism>
<comment type="caution">
    <text evidence="3">The sequence shown here is derived from an EMBL/GenBank/DDBJ whole genome shotgun (WGS) entry which is preliminary data.</text>
</comment>
<feature type="compositionally biased region" description="Polar residues" evidence="1">
    <location>
        <begin position="147"/>
        <end position="180"/>
    </location>
</feature>
<feature type="compositionally biased region" description="Polar residues" evidence="1">
    <location>
        <begin position="473"/>
        <end position="485"/>
    </location>
</feature>
<sequence>MRSSPSFYTNPCHSFRRSLLFVCLSLSLVTANRLDGATELDPSLRSLRSPCKKTGDEPDRFIQLSVNRLVSDLSIVHQSVLHSRRSRLPRHSKRELSLGSNTVSYGLTNASSTILAANSTNLSSSVQTSKPDDSKKDSDINVATTVDLSSTQSNNVPSHSDVGQQHTLNSSLSSHTQSAPISALDKHNSSTLSQATIPVNTLSSSSLNTTYNKSSNQATPSSTYHDTFLNQSVHDVNLDKKTTNSPSSSVSLNSSNYQADTISPANLSTSHTVSVTHNDTYILLEDPHEKNSELNTTGPTASNHENNSANNSPSSSFGHLNETDHEYDSSVSGSSSGSEKSQILSIPHSSNSSSILNSSSQKTSGGESGTPLLSSLTHVSSFPSKTSVRFGSNPTDGIAALNITANHTGSDLNRTSGDGHTMSASLTDLRHNQTGHADSYGDGDVGRHRQSSLSHNVTVPSATSVNIADESIDNPTSSNLTGNHTTRLDRSP</sequence>
<name>A0A9P6NNW4_9BASI</name>
<dbReference type="EMBL" id="MU167228">
    <property type="protein sequence ID" value="KAG0149354.1"/>
    <property type="molecule type" value="Genomic_DNA"/>
</dbReference>
<dbReference type="Proteomes" id="UP000886653">
    <property type="component" value="Unassembled WGS sequence"/>
</dbReference>
<keyword evidence="4" id="KW-1185">Reference proteome</keyword>